<dbReference type="AlphaFoldDB" id="A0A1Q6F3J1"/>
<accession>A0A1Q6F3J1</accession>
<gene>
    <name evidence="1" type="ORF">BHV66_09395</name>
</gene>
<dbReference type="EMBL" id="MNQH01000038">
    <property type="protein sequence ID" value="OKY93338.1"/>
    <property type="molecule type" value="Genomic_DNA"/>
</dbReference>
<proteinExistence type="predicted"/>
<protein>
    <submittedName>
        <fullName evidence="1">Uncharacterized protein</fullName>
    </submittedName>
</protein>
<organism evidence="1 2">
    <name type="scientific">Alistipes putredinis</name>
    <dbReference type="NCBI Taxonomy" id="28117"/>
    <lineage>
        <taxon>Bacteria</taxon>
        <taxon>Pseudomonadati</taxon>
        <taxon>Bacteroidota</taxon>
        <taxon>Bacteroidia</taxon>
        <taxon>Bacteroidales</taxon>
        <taxon>Rikenellaceae</taxon>
        <taxon>Alistipes</taxon>
    </lineage>
</organism>
<sequence>MSIRTDDLGFVFYEADEQEEKELEYVYAITDSWNYMGDEVIDTFPRRFWDRVCQEKIKAPFTKEMFLQETDIIATIKGFGLDVNKFWWAVLFVYDWSIEKFTKCFWVKLPPKSLTKILDYIGDSKDFEITFRVKGKKSREADPNVKAAVMYGLRQKLKEWKDKEFYRIIDHSTYTTTFTNSSYYMCFAADKFKHLFDALKLPNRGAANEHRCDKEVSYNKMLLISRLFYFMRLTRNVNFKDSDESLKGVLKTYANKLPHTESAIYGF</sequence>
<name>A0A1Q6F3J1_9BACT</name>
<reference evidence="1 2" key="1">
    <citation type="journal article" date="2016" name="Nat. Biotechnol.">
        <title>Measurement of bacterial replication rates in microbial communities.</title>
        <authorList>
            <person name="Brown C.T."/>
            <person name="Olm M.R."/>
            <person name="Thomas B.C."/>
            <person name="Banfield J.F."/>
        </authorList>
    </citation>
    <scope>NUCLEOTIDE SEQUENCE [LARGE SCALE GENOMIC DNA]</scope>
    <source>
        <strain evidence="1">CAG:67_53_122</strain>
    </source>
</reference>
<comment type="caution">
    <text evidence="1">The sequence shown here is derived from an EMBL/GenBank/DDBJ whole genome shotgun (WGS) entry which is preliminary data.</text>
</comment>
<evidence type="ECO:0000313" key="2">
    <source>
        <dbReference type="Proteomes" id="UP000187417"/>
    </source>
</evidence>
<dbReference type="Proteomes" id="UP000187417">
    <property type="component" value="Unassembled WGS sequence"/>
</dbReference>
<dbReference type="GeneID" id="73802866"/>
<evidence type="ECO:0000313" key="1">
    <source>
        <dbReference type="EMBL" id="OKY93338.1"/>
    </source>
</evidence>
<dbReference type="RefSeq" id="WP_004328500.1">
    <property type="nucleotide sequence ID" value="NZ_BAAFKT010000010.1"/>
</dbReference>